<evidence type="ECO:0000313" key="3">
    <source>
        <dbReference type="Proteomes" id="UP000585474"/>
    </source>
</evidence>
<sequence>MKISKTRVAILSSILPRRSCTSSTIGRNRGRARASGGWDRLRGGCSVSIKSKFRTCVQSLLRCDCLGCSLPFITKATLWGDPISSANNYGIVAIYGFLMSKVAFSKSGDSKWTDLSGARDDYCDIVCSEDYVFALSRCGFG</sequence>
<feature type="domain" description="KIB1-4 beta-propeller" evidence="1">
    <location>
        <begin position="65"/>
        <end position="137"/>
    </location>
</feature>
<name>A0A7J0F478_9ERIC</name>
<dbReference type="EMBL" id="BJWL01000008">
    <property type="protein sequence ID" value="GFY93049.1"/>
    <property type="molecule type" value="Genomic_DNA"/>
</dbReference>
<dbReference type="OrthoDB" id="642536at2759"/>
<keyword evidence="3" id="KW-1185">Reference proteome</keyword>
<dbReference type="Proteomes" id="UP000585474">
    <property type="component" value="Unassembled WGS sequence"/>
</dbReference>
<protein>
    <recommendedName>
        <fullName evidence="1">KIB1-4 beta-propeller domain-containing protein</fullName>
    </recommendedName>
</protein>
<accession>A0A7J0F478</accession>
<reference evidence="2 3" key="1">
    <citation type="submission" date="2019-07" db="EMBL/GenBank/DDBJ databases">
        <title>De Novo Assembly of kiwifruit Actinidia rufa.</title>
        <authorList>
            <person name="Sugita-Konishi S."/>
            <person name="Sato K."/>
            <person name="Mori E."/>
            <person name="Abe Y."/>
            <person name="Kisaki G."/>
            <person name="Hamano K."/>
            <person name="Suezawa K."/>
            <person name="Otani M."/>
            <person name="Fukuda T."/>
            <person name="Manabe T."/>
            <person name="Gomi K."/>
            <person name="Tabuchi M."/>
            <person name="Akimitsu K."/>
            <person name="Kataoka I."/>
        </authorList>
    </citation>
    <scope>NUCLEOTIDE SEQUENCE [LARGE SCALE GENOMIC DNA]</scope>
    <source>
        <strain evidence="3">cv. Fuchu</strain>
    </source>
</reference>
<dbReference type="AlphaFoldDB" id="A0A7J0F478"/>
<comment type="caution">
    <text evidence="2">The sequence shown here is derived from an EMBL/GenBank/DDBJ whole genome shotgun (WGS) entry which is preliminary data.</text>
</comment>
<evidence type="ECO:0000313" key="2">
    <source>
        <dbReference type="EMBL" id="GFY93049.1"/>
    </source>
</evidence>
<evidence type="ECO:0000259" key="1">
    <source>
        <dbReference type="Pfam" id="PF03478"/>
    </source>
</evidence>
<gene>
    <name evidence="2" type="ORF">Acr_08g0014450</name>
</gene>
<proteinExistence type="predicted"/>
<dbReference type="InterPro" id="IPR005174">
    <property type="entry name" value="KIB1-4_b-propeller"/>
</dbReference>
<dbReference type="Pfam" id="PF03478">
    <property type="entry name" value="Beta-prop_KIB1-4"/>
    <property type="match status" value="1"/>
</dbReference>
<organism evidence="2 3">
    <name type="scientific">Actinidia rufa</name>
    <dbReference type="NCBI Taxonomy" id="165716"/>
    <lineage>
        <taxon>Eukaryota</taxon>
        <taxon>Viridiplantae</taxon>
        <taxon>Streptophyta</taxon>
        <taxon>Embryophyta</taxon>
        <taxon>Tracheophyta</taxon>
        <taxon>Spermatophyta</taxon>
        <taxon>Magnoliopsida</taxon>
        <taxon>eudicotyledons</taxon>
        <taxon>Gunneridae</taxon>
        <taxon>Pentapetalae</taxon>
        <taxon>asterids</taxon>
        <taxon>Ericales</taxon>
        <taxon>Actinidiaceae</taxon>
        <taxon>Actinidia</taxon>
    </lineage>
</organism>